<name>A0A375FLW7_9BURK</name>
<dbReference type="AlphaFoldDB" id="A0A375FLW7"/>
<evidence type="ECO:0000313" key="3">
    <source>
        <dbReference type="EMBL" id="SPC12542.1"/>
    </source>
</evidence>
<evidence type="ECO:0000313" key="2">
    <source>
        <dbReference type="EMBL" id="SPC06476.1"/>
    </source>
</evidence>
<gene>
    <name evidence="3" type="ORF">CO2235_150197</name>
    <name evidence="2" type="ORF">CO2235_U590052</name>
</gene>
<sequence>MRVICSNDRRLIGRPVFSGTLDAHRTTGERERNLNCVMRMETGLLFRMTDPDASAAPEHDPSGSEKLWTASASSVGHRFTLRADPGVDGSRDAGCGLGTTEGQSRLRMAAPKRRRIP</sequence>
<dbReference type="Proteomes" id="UP000256862">
    <property type="component" value="Chromosome CO2235"/>
</dbReference>
<reference evidence="4" key="1">
    <citation type="submission" date="2018-01" db="EMBL/GenBank/DDBJ databases">
        <authorList>
            <person name="Gaut B.S."/>
            <person name="Morton B.R."/>
            <person name="Clegg M.T."/>
            <person name="Duvall M.R."/>
        </authorList>
    </citation>
    <scope>NUCLEOTIDE SEQUENCE [LARGE SCALE GENOMIC DNA]</scope>
</reference>
<evidence type="ECO:0000313" key="4">
    <source>
        <dbReference type="Proteomes" id="UP000256862"/>
    </source>
</evidence>
<organism evidence="2 4">
    <name type="scientific">Cupriavidus oxalaticus</name>
    <dbReference type="NCBI Taxonomy" id="96344"/>
    <lineage>
        <taxon>Bacteria</taxon>
        <taxon>Pseudomonadati</taxon>
        <taxon>Pseudomonadota</taxon>
        <taxon>Betaproteobacteria</taxon>
        <taxon>Burkholderiales</taxon>
        <taxon>Burkholderiaceae</taxon>
        <taxon>Cupriavidus</taxon>
    </lineage>
</organism>
<evidence type="ECO:0000256" key="1">
    <source>
        <dbReference type="SAM" id="MobiDB-lite"/>
    </source>
</evidence>
<comment type="caution">
    <text evidence="2">The sequence shown here is derived from an EMBL/GenBank/DDBJ whole genome shotgun (WGS) entry which is preliminary data.</text>
</comment>
<accession>A0A375FLW7</accession>
<reference evidence="2" key="2">
    <citation type="submission" date="2018-01" db="EMBL/GenBank/DDBJ databases">
        <authorList>
            <person name="Clerissi C."/>
        </authorList>
    </citation>
    <scope>NUCLEOTIDE SEQUENCE</scope>
    <source>
        <strain evidence="2">Cupriavidus oxalaticus LMG 2235</strain>
    </source>
</reference>
<protein>
    <submittedName>
        <fullName evidence="2">Uncharacterized protein</fullName>
    </submittedName>
</protein>
<dbReference type="EMBL" id="OGUS01000064">
    <property type="protein sequence ID" value="SPC06476.1"/>
    <property type="molecule type" value="Genomic_DNA"/>
</dbReference>
<proteinExistence type="predicted"/>
<feature type="region of interest" description="Disordered" evidence="1">
    <location>
        <begin position="80"/>
        <end position="117"/>
    </location>
</feature>
<dbReference type="EMBL" id="OGUS01000115">
    <property type="protein sequence ID" value="SPC12542.1"/>
    <property type="molecule type" value="Genomic_DNA"/>
</dbReference>